<reference evidence="5" key="1">
    <citation type="submission" date="2025-08" db="UniProtKB">
        <authorList>
            <consortium name="RefSeq"/>
        </authorList>
    </citation>
    <scope>IDENTIFICATION</scope>
    <source>
        <tissue evidence="5">Entire body</tissue>
    </source>
</reference>
<dbReference type="InParanoid" id="A0A7F5RDS8"/>
<keyword evidence="2" id="KW-0175">Coiled coil</keyword>
<dbReference type="AlphaFoldDB" id="A0A7F5RDS8"/>
<dbReference type="Proteomes" id="UP000192223">
    <property type="component" value="Unplaced"/>
</dbReference>
<keyword evidence="1" id="KW-0863">Zinc-finger</keyword>
<keyword evidence="4" id="KW-1185">Reference proteome</keyword>
<evidence type="ECO:0000256" key="1">
    <source>
        <dbReference type="PROSITE-ProRule" id="PRU00047"/>
    </source>
</evidence>
<dbReference type="GO" id="GO:0008270">
    <property type="term" value="F:zinc ion binding"/>
    <property type="evidence" value="ECO:0007669"/>
    <property type="project" value="UniProtKB-KW"/>
</dbReference>
<name>A0A7F5RDS8_AGRPL</name>
<accession>A0A7F5RDS8</accession>
<dbReference type="GeneID" id="112905594"/>
<dbReference type="GO" id="GO:0003676">
    <property type="term" value="F:nucleic acid binding"/>
    <property type="evidence" value="ECO:0007669"/>
    <property type="project" value="InterPro"/>
</dbReference>
<feature type="coiled-coil region" evidence="2">
    <location>
        <begin position="59"/>
        <end position="93"/>
    </location>
</feature>
<evidence type="ECO:0000313" key="4">
    <source>
        <dbReference type="Proteomes" id="UP000192223"/>
    </source>
</evidence>
<dbReference type="OrthoDB" id="6775559at2759"/>
<keyword evidence="1" id="KW-0862">Zinc</keyword>
<feature type="domain" description="CCHC-type" evidence="3">
    <location>
        <begin position="275"/>
        <end position="291"/>
    </location>
</feature>
<evidence type="ECO:0000256" key="2">
    <source>
        <dbReference type="SAM" id="Coils"/>
    </source>
</evidence>
<dbReference type="KEGG" id="apln:112905594"/>
<organism evidence="4 5">
    <name type="scientific">Agrilus planipennis</name>
    <name type="common">Emerald ash borer</name>
    <name type="synonym">Agrilus marcopoli</name>
    <dbReference type="NCBI Taxonomy" id="224129"/>
    <lineage>
        <taxon>Eukaryota</taxon>
        <taxon>Metazoa</taxon>
        <taxon>Ecdysozoa</taxon>
        <taxon>Arthropoda</taxon>
        <taxon>Hexapoda</taxon>
        <taxon>Insecta</taxon>
        <taxon>Pterygota</taxon>
        <taxon>Neoptera</taxon>
        <taxon>Endopterygota</taxon>
        <taxon>Coleoptera</taxon>
        <taxon>Polyphaga</taxon>
        <taxon>Elateriformia</taxon>
        <taxon>Buprestoidea</taxon>
        <taxon>Buprestidae</taxon>
        <taxon>Agrilinae</taxon>
        <taxon>Agrilus</taxon>
    </lineage>
</organism>
<evidence type="ECO:0000313" key="5">
    <source>
        <dbReference type="RefSeq" id="XP_025834080.1"/>
    </source>
</evidence>
<protein>
    <submittedName>
        <fullName evidence="5">Uncharacterized protein LOC112905594</fullName>
    </submittedName>
</protein>
<gene>
    <name evidence="5" type="primary">LOC112905594</name>
</gene>
<keyword evidence="1" id="KW-0479">Metal-binding</keyword>
<proteinExistence type="predicted"/>
<dbReference type="RefSeq" id="XP_025834080.1">
    <property type="nucleotide sequence ID" value="XM_025978295.1"/>
</dbReference>
<evidence type="ECO:0000259" key="3">
    <source>
        <dbReference type="PROSITE" id="PS50158"/>
    </source>
</evidence>
<dbReference type="PROSITE" id="PS50158">
    <property type="entry name" value="ZF_CCHC"/>
    <property type="match status" value="1"/>
</dbReference>
<sequence length="358" mass="41100">MEEAYFKCCKTKKAGNFVCINCGSIYHKSCMDRAKNISFIDGTRVLCCTQVYDSDSSLLAHVKNELDLSKRLLVEMEKRNLLLEEKIRDLERDASKTSVMSYAKALSNQKKVPPIIIKPTQQTPKGTIITKIKSQDNIQDLNISVDTVREVKNGSVMIKCNNVENNETMVREIQKIANLNCEIKTLNMRKPRVKVVDVCEDVDPVTLSDRILSQNFESASPDDLKIIHVRKNKKKNNSCIFVELAPKLYHATMRSGTLYVGWQHCRVYEDFNVSRCYKCSGYGHSAKKCTNQTRCQYCAGNHDGTACPNKENKQCTNCLQSNLKYKTERDHKHYAFEENVCETFQFYKKRAMAQTEYN</sequence>
<dbReference type="InterPro" id="IPR001878">
    <property type="entry name" value="Znf_CCHC"/>
</dbReference>